<dbReference type="InterPro" id="IPR032675">
    <property type="entry name" value="LRR_dom_sf"/>
</dbReference>
<keyword evidence="1" id="KW-0433">Leucine-rich repeat</keyword>
<protein>
    <submittedName>
        <fullName evidence="5">BnaC01g09950D protein</fullName>
    </submittedName>
</protein>
<dbReference type="InterPro" id="IPR013210">
    <property type="entry name" value="LRR_N_plant-typ"/>
</dbReference>
<accession>A0A078HL38</accession>
<keyword evidence="2" id="KW-0677">Repeat</keyword>
<dbReference type="Gramene" id="CDY38386">
    <property type="protein sequence ID" value="CDY38386"/>
    <property type="gene ID" value="GSBRNA2T00065810001"/>
</dbReference>
<dbReference type="PaxDb" id="3708-A0A078HL38"/>
<dbReference type="PANTHER" id="PTHR48010">
    <property type="entry name" value="OS05G0588300 PROTEIN"/>
    <property type="match status" value="1"/>
</dbReference>
<dbReference type="Proteomes" id="UP000028999">
    <property type="component" value="Unassembled WGS sequence"/>
</dbReference>
<dbReference type="AlphaFoldDB" id="A0A078HL38"/>
<evidence type="ECO:0000313" key="6">
    <source>
        <dbReference type="Proteomes" id="UP000028999"/>
    </source>
</evidence>
<dbReference type="STRING" id="3708.A0A078HL38"/>
<feature type="domain" description="Leucine-rich repeat-containing N-terminal plant-type" evidence="4">
    <location>
        <begin position="22"/>
        <end position="62"/>
    </location>
</feature>
<gene>
    <name evidence="5" type="primary">BnaC01g09950D</name>
    <name evidence="5" type="ORF">GSBRNA2T00065810001</name>
</gene>
<feature type="chain" id="PRO_5001737233" evidence="3">
    <location>
        <begin position="22"/>
        <end position="148"/>
    </location>
</feature>
<name>A0A078HL38_BRANA</name>
<sequence>MLYCLILLLLLCLSSTYLCLSLNHDATILRQAKLGLSDPAQSLSSWSENDVTPCHWRGITCDATSAVFSVNLSSFMLVGPFPSILCRLPSLSFLSLYNNSINGSLSGDDFASCRNLIHLNLSENLLVENSDSLTIYFLLVESRVNSVI</sequence>
<feature type="signal peptide" evidence="3">
    <location>
        <begin position="1"/>
        <end position="21"/>
    </location>
</feature>
<reference evidence="5 6" key="1">
    <citation type="journal article" date="2014" name="Science">
        <title>Plant genetics. Early allopolyploid evolution in the post-Neolithic Brassica napus oilseed genome.</title>
        <authorList>
            <person name="Chalhoub B."/>
            <person name="Denoeud F."/>
            <person name="Liu S."/>
            <person name="Parkin I.A."/>
            <person name="Tang H."/>
            <person name="Wang X."/>
            <person name="Chiquet J."/>
            <person name="Belcram H."/>
            <person name="Tong C."/>
            <person name="Samans B."/>
            <person name="Correa M."/>
            <person name="Da Silva C."/>
            <person name="Just J."/>
            <person name="Falentin C."/>
            <person name="Koh C.S."/>
            <person name="Le Clainche I."/>
            <person name="Bernard M."/>
            <person name="Bento P."/>
            <person name="Noel B."/>
            <person name="Labadie K."/>
            <person name="Alberti A."/>
            <person name="Charles M."/>
            <person name="Arnaud D."/>
            <person name="Guo H."/>
            <person name="Daviaud C."/>
            <person name="Alamery S."/>
            <person name="Jabbari K."/>
            <person name="Zhao M."/>
            <person name="Edger P.P."/>
            <person name="Chelaifa H."/>
            <person name="Tack D."/>
            <person name="Lassalle G."/>
            <person name="Mestiri I."/>
            <person name="Schnel N."/>
            <person name="Le Paslier M.C."/>
            <person name="Fan G."/>
            <person name="Renault V."/>
            <person name="Bayer P.E."/>
            <person name="Golicz A.A."/>
            <person name="Manoli S."/>
            <person name="Lee T.H."/>
            <person name="Thi V.H."/>
            <person name="Chalabi S."/>
            <person name="Hu Q."/>
            <person name="Fan C."/>
            <person name="Tollenaere R."/>
            <person name="Lu Y."/>
            <person name="Battail C."/>
            <person name="Shen J."/>
            <person name="Sidebottom C.H."/>
            <person name="Wang X."/>
            <person name="Canaguier A."/>
            <person name="Chauveau A."/>
            <person name="Berard A."/>
            <person name="Deniot G."/>
            <person name="Guan M."/>
            <person name="Liu Z."/>
            <person name="Sun F."/>
            <person name="Lim Y.P."/>
            <person name="Lyons E."/>
            <person name="Town C.D."/>
            <person name="Bancroft I."/>
            <person name="Wang X."/>
            <person name="Meng J."/>
            <person name="Ma J."/>
            <person name="Pires J.C."/>
            <person name="King G.J."/>
            <person name="Brunel D."/>
            <person name="Delourme R."/>
            <person name="Renard M."/>
            <person name="Aury J.M."/>
            <person name="Adams K.L."/>
            <person name="Batley J."/>
            <person name="Snowdon R.J."/>
            <person name="Tost J."/>
            <person name="Edwards D."/>
            <person name="Zhou Y."/>
            <person name="Hua W."/>
            <person name="Sharpe A.G."/>
            <person name="Paterson A.H."/>
            <person name="Guan C."/>
            <person name="Wincker P."/>
        </authorList>
    </citation>
    <scope>NUCLEOTIDE SEQUENCE [LARGE SCALE GENOMIC DNA]</scope>
    <source>
        <strain evidence="6">cv. Darmor-bzh</strain>
    </source>
</reference>
<dbReference type="OMA" id="DWNTAHP"/>
<dbReference type="SUPFAM" id="SSF52058">
    <property type="entry name" value="L domain-like"/>
    <property type="match status" value="1"/>
</dbReference>
<evidence type="ECO:0000259" key="4">
    <source>
        <dbReference type="Pfam" id="PF08263"/>
    </source>
</evidence>
<keyword evidence="3" id="KW-0732">Signal</keyword>
<keyword evidence="6" id="KW-1185">Reference proteome</keyword>
<evidence type="ECO:0000256" key="2">
    <source>
        <dbReference type="ARBA" id="ARBA00022737"/>
    </source>
</evidence>
<dbReference type="PANTHER" id="PTHR48010:SF44">
    <property type="entry name" value="F16P17.10 PROTEIN"/>
    <property type="match status" value="1"/>
</dbReference>
<dbReference type="Pfam" id="PF08263">
    <property type="entry name" value="LRRNT_2"/>
    <property type="match status" value="1"/>
</dbReference>
<dbReference type="InterPro" id="IPR050994">
    <property type="entry name" value="At_inactive_RLKs"/>
</dbReference>
<proteinExistence type="predicted"/>
<evidence type="ECO:0000256" key="3">
    <source>
        <dbReference type="SAM" id="SignalP"/>
    </source>
</evidence>
<evidence type="ECO:0000256" key="1">
    <source>
        <dbReference type="ARBA" id="ARBA00022614"/>
    </source>
</evidence>
<evidence type="ECO:0000313" key="5">
    <source>
        <dbReference type="EMBL" id="CDY38386.1"/>
    </source>
</evidence>
<dbReference type="EMBL" id="LK032423">
    <property type="protein sequence ID" value="CDY38386.1"/>
    <property type="molecule type" value="Genomic_DNA"/>
</dbReference>
<dbReference type="Gene3D" id="3.80.10.10">
    <property type="entry name" value="Ribonuclease Inhibitor"/>
    <property type="match status" value="1"/>
</dbReference>
<organism evidence="5 6">
    <name type="scientific">Brassica napus</name>
    <name type="common">Rape</name>
    <dbReference type="NCBI Taxonomy" id="3708"/>
    <lineage>
        <taxon>Eukaryota</taxon>
        <taxon>Viridiplantae</taxon>
        <taxon>Streptophyta</taxon>
        <taxon>Embryophyta</taxon>
        <taxon>Tracheophyta</taxon>
        <taxon>Spermatophyta</taxon>
        <taxon>Magnoliopsida</taxon>
        <taxon>eudicotyledons</taxon>
        <taxon>Gunneridae</taxon>
        <taxon>Pentapetalae</taxon>
        <taxon>rosids</taxon>
        <taxon>malvids</taxon>
        <taxon>Brassicales</taxon>
        <taxon>Brassicaceae</taxon>
        <taxon>Brassiceae</taxon>
        <taxon>Brassica</taxon>
    </lineage>
</organism>